<dbReference type="Proteomes" id="UP001235094">
    <property type="component" value="Unassembled WGS sequence"/>
</dbReference>
<dbReference type="SMART" id="SM00382">
    <property type="entry name" value="AAA"/>
    <property type="match status" value="1"/>
</dbReference>
<dbReference type="EMBL" id="JAUSVR010000004">
    <property type="protein sequence ID" value="MDQ0510912.1"/>
    <property type="molecule type" value="Genomic_DNA"/>
</dbReference>
<feature type="region of interest" description="Disordered" evidence="1">
    <location>
        <begin position="421"/>
        <end position="441"/>
    </location>
</feature>
<protein>
    <submittedName>
        <fullName evidence="3">DNA helicase HerA-like ATPase</fullName>
    </submittedName>
</protein>
<accession>A0ABU0LQD3</accession>
<keyword evidence="4" id="KW-1185">Reference proteome</keyword>
<feature type="compositionally biased region" description="Polar residues" evidence="1">
    <location>
        <begin position="421"/>
        <end position="435"/>
    </location>
</feature>
<dbReference type="Pfam" id="PF05872">
    <property type="entry name" value="HerA_C"/>
    <property type="match status" value="1"/>
</dbReference>
<dbReference type="InterPro" id="IPR051162">
    <property type="entry name" value="T4SS_component"/>
</dbReference>
<dbReference type="Gene3D" id="3.40.50.300">
    <property type="entry name" value="P-loop containing nucleotide triphosphate hydrolases"/>
    <property type="match status" value="2"/>
</dbReference>
<proteinExistence type="predicted"/>
<dbReference type="PANTHER" id="PTHR30121">
    <property type="entry name" value="UNCHARACTERIZED PROTEIN YJGR-RELATED"/>
    <property type="match status" value="1"/>
</dbReference>
<feature type="domain" description="AAA+ ATPase" evidence="2">
    <location>
        <begin position="16"/>
        <end position="378"/>
    </location>
</feature>
<dbReference type="InterPro" id="IPR027417">
    <property type="entry name" value="P-loop_NTPase"/>
</dbReference>
<gene>
    <name evidence="3" type="ORF">QOZ99_001800</name>
</gene>
<name>A0ABU0LQD3_9HYPH</name>
<sequence>MRVDLAPGHGIALKYANRHGLITGSTGAGKTTTLQRLAEGFSAAGVPVFAADVKGDLSGVSTAFPVRFWDVFGDLGMPIKTSVEEMGPDLMARLLNLNATQEGVLHVAYRWLSDPDFHPGASLMMDLDGLRASITDMLDHREALRTRHGNVTAASIGAIQRSMLVLEGQGGGNLFGEPSFDIMDLLETAPDGRGVINLLAAQRLMDAPRTYGALMQWLLMRLFAALPEAGDLDKPKLVIFLDEAHLLFDGASRTILDTIERTVRLIRSKGVGVYFVTQHPLDVPESVLGQLGNKIQHSLRAFTPRDARAVRTAAASFRQNPDVEAEREITEMRVGEALVSFLDAGGAPSPVQKVKIDFPTAQVGPIRFGQRMDMIRQDPLADHYGVTFDDRDAMFDAFRARYQNNQAVKAIQAEEVQSWRRASNMTASPPSSSATDCAMQV</sequence>
<evidence type="ECO:0000313" key="4">
    <source>
        <dbReference type="Proteomes" id="UP001235094"/>
    </source>
</evidence>
<dbReference type="InterPro" id="IPR033186">
    <property type="entry name" value="HerA_C"/>
</dbReference>
<comment type="caution">
    <text evidence="3">The sequence shown here is derived from an EMBL/GenBank/DDBJ whole genome shotgun (WGS) entry which is preliminary data.</text>
</comment>
<evidence type="ECO:0000259" key="2">
    <source>
        <dbReference type="SMART" id="SM00382"/>
    </source>
</evidence>
<dbReference type="InterPro" id="IPR003593">
    <property type="entry name" value="AAA+_ATPase"/>
</dbReference>
<dbReference type="PANTHER" id="PTHR30121:SF6">
    <property type="entry name" value="SLR6007 PROTEIN"/>
    <property type="match status" value="1"/>
</dbReference>
<reference evidence="3 4" key="1">
    <citation type="submission" date="2023-07" db="EMBL/GenBank/DDBJ databases">
        <title>Genomic Encyclopedia of Type Strains, Phase IV (KMG-IV): sequencing the most valuable type-strain genomes for metagenomic binning, comparative biology and taxonomic classification.</title>
        <authorList>
            <person name="Goeker M."/>
        </authorList>
    </citation>
    <scope>NUCLEOTIDE SEQUENCE [LARGE SCALE GENOMIC DNA]</scope>
    <source>
        <strain evidence="3 4">DSM 15561</strain>
    </source>
</reference>
<organism evidence="3 4">
    <name type="scientific">Ancylobacter amanitiformis</name>
    <dbReference type="NCBI Taxonomy" id="217069"/>
    <lineage>
        <taxon>Bacteria</taxon>
        <taxon>Pseudomonadati</taxon>
        <taxon>Pseudomonadota</taxon>
        <taxon>Alphaproteobacteria</taxon>
        <taxon>Hyphomicrobiales</taxon>
        <taxon>Xanthobacteraceae</taxon>
        <taxon>Ancylobacter</taxon>
    </lineage>
</organism>
<evidence type="ECO:0000313" key="3">
    <source>
        <dbReference type="EMBL" id="MDQ0510912.1"/>
    </source>
</evidence>
<dbReference type="RefSeq" id="WP_306889628.1">
    <property type="nucleotide sequence ID" value="NZ_JAUSVR010000004.1"/>
</dbReference>
<evidence type="ECO:0000256" key="1">
    <source>
        <dbReference type="SAM" id="MobiDB-lite"/>
    </source>
</evidence>
<dbReference type="SUPFAM" id="SSF52540">
    <property type="entry name" value="P-loop containing nucleoside triphosphate hydrolases"/>
    <property type="match status" value="1"/>
</dbReference>